<dbReference type="GO" id="GO:0031071">
    <property type="term" value="F:cysteine desulfurase activity"/>
    <property type="evidence" value="ECO:0007669"/>
    <property type="project" value="UniProtKB-EC"/>
</dbReference>
<dbReference type="PANTHER" id="PTHR11601">
    <property type="entry name" value="CYSTEINE DESULFURYLASE FAMILY MEMBER"/>
    <property type="match status" value="1"/>
</dbReference>
<name>A0A1U9KGW5_ACEAC</name>
<comment type="similarity">
    <text evidence="3">Belongs to the class-V pyridoxal-phosphate-dependent aminotransferase family. NifS/IscS subfamily.</text>
</comment>
<dbReference type="GO" id="GO:0051536">
    <property type="term" value="F:iron-sulfur cluster binding"/>
    <property type="evidence" value="ECO:0007669"/>
    <property type="project" value="UniProtKB-KW"/>
</dbReference>
<dbReference type="InterPro" id="IPR015422">
    <property type="entry name" value="PyrdxlP-dep_Trfase_small"/>
</dbReference>
<proteinExistence type="inferred from homology"/>
<dbReference type="Gene3D" id="1.10.260.50">
    <property type="match status" value="1"/>
</dbReference>
<dbReference type="InterPro" id="IPR015424">
    <property type="entry name" value="PyrdxlP-dep_Trfase"/>
</dbReference>
<dbReference type="InterPro" id="IPR015421">
    <property type="entry name" value="PyrdxlP-dep_Trfase_major"/>
</dbReference>
<keyword evidence="7" id="KW-0663">Pyridoxal phosphate</keyword>
<accession>A0A1U9KGW5</accession>
<sequence length="365" mass="37658">MIYLDANATEPLRPEGRAAAIDAMSLVGNPSSPHSAGRQARTILDHARRRLSAHLGVHPDNCIFTSGGTEANTLAVKGLGKGRRRLVGATEHDAVLKASDDTDQVEILPVLTDGRINLAILEEKLADRSQETLVCIMLANNETGVINPVREISRLCRAAQAALHVDAVQAVGRLPVNLTDLGADSVALSGHKFGGLKGAGALVLAGNGPVVVPPLQAGGGQERGRRGGTQALPAIAAMAAALDAALAHSVDLSTFRDKIEDAARGQGAVVCGAEAPRLANTSCLVLPDVRSEAQLIALDLAGFCVSAGSACSSGKVGGSHVLHAMGLGEMAANALRVSLPWNVEAHHVDEFILAYAKMAARRKGG</sequence>
<dbReference type="PANTHER" id="PTHR11601:SF34">
    <property type="entry name" value="CYSTEINE DESULFURASE"/>
    <property type="match status" value="1"/>
</dbReference>
<dbReference type="Gene3D" id="3.90.1150.10">
    <property type="entry name" value="Aspartate Aminotransferase, domain 1"/>
    <property type="match status" value="1"/>
</dbReference>
<dbReference type="AlphaFoldDB" id="A0A1U9KGW5"/>
<evidence type="ECO:0000313" key="13">
    <source>
        <dbReference type="Proteomes" id="UP000188937"/>
    </source>
</evidence>
<evidence type="ECO:0000256" key="6">
    <source>
        <dbReference type="ARBA" id="ARBA00022723"/>
    </source>
</evidence>
<evidence type="ECO:0000256" key="10">
    <source>
        <dbReference type="ARBA" id="ARBA00050776"/>
    </source>
</evidence>
<evidence type="ECO:0000256" key="7">
    <source>
        <dbReference type="ARBA" id="ARBA00022898"/>
    </source>
</evidence>
<evidence type="ECO:0000256" key="2">
    <source>
        <dbReference type="ARBA" id="ARBA00003120"/>
    </source>
</evidence>
<evidence type="ECO:0000256" key="1">
    <source>
        <dbReference type="ARBA" id="ARBA00001933"/>
    </source>
</evidence>
<comment type="function">
    <text evidence="2">Catalyzes the removal of elemental sulfur atoms from cysteine to produce alanine. Seems to participate in the biosynthesis of the nitrogenase metalloclusters by providing the inorganic sulfur required for the Fe-S core formation.</text>
</comment>
<dbReference type="RefSeq" id="WP_077813088.1">
    <property type="nucleotide sequence ID" value="NZ_CP014692.1"/>
</dbReference>
<dbReference type="OrthoDB" id="9808002at2"/>
<evidence type="ECO:0000256" key="4">
    <source>
        <dbReference type="ARBA" id="ARBA00013558"/>
    </source>
</evidence>
<keyword evidence="9" id="KW-0411">Iron-sulfur</keyword>
<evidence type="ECO:0000259" key="11">
    <source>
        <dbReference type="Pfam" id="PF00266"/>
    </source>
</evidence>
<dbReference type="InterPro" id="IPR000192">
    <property type="entry name" value="Aminotrans_V_dom"/>
</dbReference>
<dbReference type="Gene3D" id="3.40.640.10">
    <property type="entry name" value="Type I PLP-dependent aspartate aminotransferase-like (Major domain)"/>
    <property type="match status" value="1"/>
</dbReference>
<evidence type="ECO:0000256" key="9">
    <source>
        <dbReference type="ARBA" id="ARBA00023014"/>
    </source>
</evidence>
<organism evidence="12 13">
    <name type="scientific">Acetobacter aceti</name>
    <dbReference type="NCBI Taxonomy" id="435"/>
    <lineage>
        <taxon>Bacteria</taxon>
        <taxon>Pseudomonadati</taxon>
        <taxon>Pseudomonadota</taxon>
        <taxon>Alphaproteobacteria</taxon>
        <taxon>Acetobacterales</taxon>
        <taxon>Acetobacteraceae</taxon>
        <taxon>Acetobacter</taxon>
        <taxon>Acetobacter subgen. Acetobacter</taxon>
    </lineage>
</organism>
<keyword evidence="5" id="KW-0808">Transferase</keyword>
<dbReference type="Proteomes" id="UP000188937">
    <property type="component" value="Chromosome"/>
</dbReference>
<keyword evidence="8" id="KW-0408">Iron</keyword>
<reference evidence="12 13" key="1">
    <citation type="submission" date="2016-03" db="EMBL/GenBank/DDBJ databases">
        <title>Acetic acid bacteria sequencing.</title>
        <authorList>
            <person name="Brandt J."/>
            <person name="Jakob F."/>
            <person name="Vogel R.F."/>
        </authorList>
    </citation>
    <scope>NUCLEOTIDE SEQUENCE [LARGE SCALE GENOMIC DNA]</scope>
    <source>
        <strain evidence="12 13">TMW2.1153</strain>
    </source>
</reference>
<evidence type="ECO:0000256" key="8">
    <source>
        <dbReference type="ARBA" id="ARBA00023004"/>
    </source>
</evidence>
<dbReference type="PIRSF" id="PIRSF005572">
    <property type="entry name" value="NifS"/>
    <property type="match status" value="1"/>
</dbReference>
<dbReference type="GO" id="GO:0046872">
    <property type="term" value="F:metal ion binding"/>
    <property type="evidence" value="ECO:0007669"/>
    <property type="project" value="UniProtKB-KW"/>
</dbReference>
<dbReference type="EMBL" id="CP014692">
    <property type="protein sequence ID" value="AQS85044.1"/>
    <property type="molecule type" value="Genomic_DNA"/>
</dbReference>
<protein>
    <recommendedName>
        <fullName evidence="4">Cysteine desulfurase</fullName>
    </recommendedName>
</protein>
<comment type="cofactor">
    <cofactor evidence="1">
        <name>pyridoxal 5'-phosphate</name>
        <dbReference type="ChEBI" id="CHEBI:597326"/>
    </cofactor>
</comment>
<gene>
    <name evidence="12" type="ORF">A0U92_09930</name>
</gene>
<evidence type="ECO:0000256" key="5">
    <source>
        <dbReference type="ARBA" id="ARBA00022679"/>
    </source>
</evidence>
<dbReference type="SUPFAM" id="SSF53383">
    <property type="entry name" value="PLP-dependent transferases"/>
    <property type="match status" value="1"/>
</dbReference>
<dbReference type="Pfam" id="PF00266">
    <property type="entry name" value="Aminotran_5"/>
    <property type="match status" value="1"/>
</dbReference>
<evidence type="ECO:0000256" key="3">
    <source>
        <dbReference type="ARBA" id="ARBA00006490"/>
    </source>
</evidence>
<evidence type="ECO:0000313" key="12">
    <source>
        <dbReference type="EMBL" id="AQS85044.1"/>
    </source>
</evidence>
<comment type="catalytic activity">
    <reaction evidence="10">
        <text>(sulfur carrier)-H + L-cysteine = (sulfur carrier)-SH + L-alanine</text>
        <dbReference type="Rhea" id="RHEA:43892"/>
        <dbReference type="Rhea" id="RHEA-COMP:14737"/>
        <dbReference type="Rhea" id="RHEA-COMP:14739"/>
        <dbReference type="ChEBI" id="CHEBI:29917"/>
        <dbReference type="ChEBI" id="CHEBI:35235"/>
        <dbReference type="ChEBI" id="CHEBI:57972"/>
        <dbReference type="ChEBI" id="CHEBI:64428"/>
        <dbReference type="EC" id="2.8.1.7"/>
    </reaction>
</comment>
<dbReference type="KEGG" id="aace:A0U92_09930"/>
<keyword evidence="13" id="KW-1185">Reference proteome</keyword>
<dbReference type="STRING" id="435.A0U92_09930"/>
<dbReference type="InterPro" id="IPR016454">
    <property type="entry name" value="Cysteine_dSase"/>
</dbReference>
<keyword evidence="6" id="KW-0479">Metal-binding</keyword>
<feature type="domain" description="Aminotransferase class V" evidence="11">
    <location>
        <begin position="2"/>
        <end position="351"/>
    </location>
</feature>